<evidence type="ECO:0000313" key="2">
    <source>
        <dbReference type="EMBL" id="GIH65143.1"/>
    </source>
</evidence>
<accession>A0ABQ4GUM5</accession>
<dbReference type="Proteomes" id="UP000660454">
    <property type="component" value="Unassembled WGS sequence"/>
</dbReference>
<evidence type="ECO:0000256" key="1">
    <source>
        <dbReference type="SAM" id="Phobius"/>
    </source>
</evidence>
<keyword evidence="1" id="KW-1133">Transmembrane helix</keyword>
<keyword evidence="3" id="KW-1185">Reference proteome</keyword>
<name>A0ABQ4GUM5_9ACTN</name>
<protein>
    <submittedName>
        <fullName evidence="2">Uncharacterized protein</fullName>
    </submittedName>
</protein>
<gene>
    <name evidence="2" type="ORF">Msi02_59600</name>
</gene>
<organism evidence="2 3">
    <name type="scientific">Microbispora siamensis</name>
    <dbReference type="NCBI Taxonomy" id="564413"/>
    <lineage>
        <taxon>Bacteria</taxon>
        <taxon>Bacillati</taxon>
        <taxon>Actinomycetota</taxon>
        <taxon>Actinomycetes</taxon>
        <taxon>Streptosporangiales</taxon>
        <taxon>Streptosporangiaceae</taxon>
        <taxon>Microbispora</taxon>
    </lineage>
</organism>
<evidence type="ECO:0000313" key="3">
    <source>
        <dbReference type="Proteomes" id="UP000660454"/>
    </source>
</evidence>
<proteinExistence type="predicted"/>
<sequence length="156" mass="15996">MKLVYKVLASLVAAEVAVQAMMVVLGDAGLFKYVEQGGVIDKAAAESGGIEFPEFFAFVVHGMNGMMVIPLIALLLLVSSFFAKIPGAVKGAALVVLLVAVQVSLGLLGHQIPALGALHGLNALLLFSAAVHAARRGRGAVVSAPAQSHARVETVA</sequence>
<keyword evidence="1" id="KW-0812">Transmembrane</keyword>
<dbReference type="EMBL" id="BOOF01000037">
    <property type="protein sequence ID" value="GIH65143.1"/>
    <property type="molecule type" value="Genomic_DNA"/>
</dbReference>
<feature type="transmembrane region" description="Helical" evidence="1">
    <location>
        <begin position="89"/>
        <end position="108"/>
    </location>
</feature>
<feature type="transmembrane region" description="Helical" evidence="1">
    <location>
        <begin position="114"/>
        <end position="134"/>
    </location>
</feature>
<dbReference type="RefSeq" id="WP_204051252.1">
    <property type="nucleotide sequence ID" value="NZ_BOOF01000037.1"/>
</dbReference>
<reference evidence="2 3" key="1">
    <citation type="submission" date="2021-01" db="EMBL/GenBank/DDBJ databases">
        <title>Whole genome shotgun sequence of Microbispora siamensis NBRC 104113.</title>
        <authorList>
            <person name="Komaki H."/>
            <person name="Tamura T."/>
        </authorList>
    </citation>
    <scope>NUCLEOTIDE SEQUENCE [LARGE SCALE GENOMIC DNA]</scope>
    <source>
        <strain evidence="2 3">NBRC 104113</strain>
    </source>
</reference>
<keyword evidence="1" id="KW-0472">Membrane</keyword>
<comment type="caution">
    <text evidence="2">The sequence shown here is derived from an EMBL/GenBank/DDBJ whole genome shotgun (WGS) entry which is preliminary data.</text>
</comment>
<feature type="transmembrane region" description="Helical" evidence="1">
    <location>
        <begin position="55"/>
        <end position="77"/>
    </location>
</feature>